<protein>
    <submittedName>
        <fullName evidence="1">Uncharacterized protein</fullName>
    </submittedName>
</protein>
<organism evidence="1 2">
    <name type="scientific">Bacillus phage 056SW001B</name>
    <dbReference type="NCBI Taxonomy" id="2601663"/>
    <lineage>
        <taxon>Viruses</taxon>
        <taxon>Duplodnaviria</taxon>
        <taxon>Heunggongvirae</taxon>
        <taxon>Uroviricota</taxon>
        <taxon>Caudoviricetes</taxon>
        <taxon>Ehrlichviridae</taxon>
        <taxon>Gettysburgvirus</taxon>
        <taxon>Gettysburgvirus gv056SW001B</taxon>
    </lineage>
</organism>
<dbReference type="Proteomes" id="UP000326637">
    <property type="component" value="Segment"/>
</dbReference>
<name>A0A5P8PIF8_9CAUD</name>
<evidence type="ECO:0000313" key="1">
    <source>
        <dbReference type="EMBL" id="QFR56522.1"/>
    </source>
</evidence>
<keyword evidence="2" id="KW-1185">Reference proteome</keyword>
<proteinExistence type="predicted"/>
<sequence>MRTENNYKTLTSWEWMRATNALKEELLDTIAPTHIWQKSEDLIELRGGAINAQFDRISCTLSVRHTSSPKKGRAISISDLKIAEDALISWSKKLEKGEYNNEYQPTRVSRSTSS</sequence>
<evidence type="ECO:0000313" key="2">
    <source>
        <dbReference type="Proteomes" id="UP000326637"/>
    </source>
</evidence>
<gene>
    <name evidence="1" type="primary">58</name>
    <name evidence="1" type="ORF">056SW001B_58</name>
</gene>
<reference evidence="1 2" key="1">
    <citation type="submission" date="2019-07" db="EMBL/GenBank/DDBJ databases">
        <authorList>
            <person name="Krukonis G.P."/>
            <person name="Delesalle V.A."/>
        </authorList>
    </citation>
    <scope>NUCLEOTIDE SEQUENCE [LARGE SCALE GENOMIC DNA]</scope>
</reference>
<accession>A0A5P8PIF8</accession>
<dbReference type="EMBL" id="MN176230">
    <property type="protein sequence ID" value="QFR56522.1"/>
    <property type="molecule type" value="Genomic_DNA"/>
</dbReference>